<keyword evidence="4" id="KW-1185">Reference proteome</keyword>
<dbReference type="SUPFAM" id="SSF53254">
    <property type="entry name" value="Phosphoglycerate mutase-like"/>
    <property type="match status" value="1"/>
</dbReference>
<sequence>MASKIGDHPDIILIRHGQTEWNRLGRFQGSSDIALDDVGLAQAEHIAQRLLEYLNTHGPDADGIPILSSPLRRARQTARIVARRLQTQPANLLELPELREISYGDWEGMTTLEVKASFPKLRRARKADRWRFVPPGGESHASRLASLRTLLDGFDRPSVIVSHAGVLRICLFILGVTDAENALVEPISQDKIYLFSKGSLALI</sequence>
<dbReference type="PANTHER" id="PTHR48100:SF59">
    <property type="entry name" value="ADENOSYLCOBALAMIN_ALPHA-RIBAZOLE PHOSPHATASE"/>
    <property type="match status" value="1"/>
</dbReference>
<dbReference type="GO" id="GO:0016791">
    <property type="term" value="F:phosphatase activity"/>
    <property type="evidence" value="ECO:0007669"/>
    <property type="project" value="TreeGrafter"/>
</dbReference>
<name>A0A9X3UI14_9HYPH</name>
<dbReference type="Proteomes" id="UP001151234">
    <property type="component" value="Unassembled WGS sequence"/>
</dbReference>
<feature type="active site" description="Proton donor/acceptor" evidence="1">
    <location>
        <position position="100"/>
    </location>
</feature>
<dbReference type="InterPro" id="IPR013078">
    <property type="entry name" value="His_Pase_superF_clade-1"/>
</dbReference>
<dbReference type="GO" id="GO:0005737">
    <property type="term" value="C:cytoplasm"/>
    <property type="evidence" value="ECO:0007669"/>
    <property type="project" value="TreeGrafter"/>
</dbReference>
<proteinExistence type="predicted"/>
<dbReference type="InterPro" id="IPR050275">
    <property type="entry name" value="PGM_Phosphatase"/>
</dbReference>
<evidence type="ECO:0000313" key="3">
    <source>
        <dbReference type="EMBL" id="MDA5398610.1"/>
    </source>
</evidence>
<dbReference type="RefSeq" id="WP_267990021.1">
    <property type="nucleotide sequence ID" value="NZ_JAPJZI010000001.1"/>
</dbReference>
<gene>
    <name evidence="3" type="ORF">OQ273_08515</name>
</gene>
<dbReference type="AlphaFoldDB" id="A0A9X3UI14"/>
<reference evidence="3" key="1">
    <citation type="submission" date="2022-11" db="EMBL/GenBank/DDBJ databases">
        <title>Draft genome sequence of Hoeflea poritis E7-10 and Hoeflea prorocentri PM5-8, separated from scleractinian coral Porites lutea and marine dinoflagellate.</title>
        <authorList>
            <person name="Zhang G."/>
            <person name="Wei Q."/>
            <person name="Cai L."/>
        </authorList>
    </citation>
    <scope>NUCLEOTIDE SEQUENCE</scope>
    <source>
        <strain evidence="3">PM5-8</strain>
    </source>
</reference>
<dbReference type="Gene3D" id="3.40.50.1240">
    <property type="entry name" value="Phosphoglycerate mutase-like"/>
    <property type="match status" value="1"/>
</dbReference>
<feature type="binding site" evidence="2">
    <location>
        <begin position="100"/>
        <end position="103"/>
    </location>
    <ligand>
        <name>substrate</name>
    </ligand>
</feature>
<dbReference type="Pfam" id="PF00300">
    <property type="entry name" value="His_Phos_1"/>
    <property type="match status" value="1"/>
</dbReference>
<protein>
    <submittedName>
        <fullName evidence="3">Histidine phosphatase family protein</fullName>
    </submittedName>
</protein>
<accession>A0A9X3UI14</accession>
<comment type="caution">
    <text evidence="3">The sequence shown here is derived from an EMBL/GenBank/DDBJ whole genome shotgun (WGS) entry which is preliminary data.</text>
</comment>
<dbReference type="EMBL" id="JAPJZI010000001">
    <property type="protein sequence ID" value="MDA5398610.1"/>
    <property type="molecule type" value="Genomic_DNA"/>
</dbReference>
<organism evidence="3 4">
    <name type="scientific">Hoeflea prorocentri</name>
    <dbReference type="NCBI Taxonomy" id="1922333"/>
    <lineage>
        <taxon>Bacteria</taxon>
        <taxon>Pseudomonadati</taxon>
        <taxon>Pseudomonadota</taxon>
        <taxon>Alphaproteobacteria</taxon>
        <taxon>Hyphomicrobiales</taxon>
        <taxon>Rhizobiaceae</taxon>
        <taxon>Hoeflea</taxon>
    </lineage>
</organism>
<evidence type="ECO:0000256" key="1">
    <source>
        <dbReference type="PIRSR" id="PIRSR613078-1"/>
    </source>
</evidence>
<dbReference type="InterPro" id="IPR029033">
    <property type="entry name" value="His_PPase_superfam"/>
</dbReference>
<evidence type="ECO:0000256" key="2">
    <source>
        <dbReference type="PIRSR" id="PIRSR613078-2"/>
    </source>
</evidence>
<feature type="active site" description="Tele-phosphohistidine intermediate" evidence="1">
    <location>
        <position position="16"/>
    </location>
</feature>
<feature type="binding site" evidence="2">
    <location>
        <position position="73"/>
    </location>
    <ligand>
        <name>substrate</name>
    </ligand>
</feature>
<dbReference type="PROSITE" id="PS00175">
    <property type="entry name" value="PG_MUTASE"/>
    <property type="match status" value="1"/>
</dbReference>
<dbReference type="InterPro" id="IPR001345">
    <property type="entry name" value="PG/BPGM_mutase_AS"/>
</dbReference>
<dbReference type="CDD" id="cd07067">
    <property type="entry name" value="HP_PGM_like"/>
    <property type="match status" value="1"/>
</dbReference>
<feature type="binding site" evidence="2">
    <location>
        <begin position="15"/>
        <end position="22"/>
    </location>
    <ligand>
        <name>substrate</name>
    </ligand>
</feature>
<dbReference type="SMART" id="SM00855">
    <property type="entry name" value="PGAM"/>
    <property type="match status" value="1"/>
</dbReference>
<evidence type="ECO:0000313" key="4">
    <source>
        <dbReference type="Proteomes" id="UP001151234"/>
    </source>
</evidence>
<dbReference type="PANTHER" id="PTHR48100">
    <property type="entry name" value="BROAD-SPECIFICITY PHOSPHATASE YOR283W-RELATED"/>
    <property type="match status" value="1"/>
</dbReference>